<feature type="compositionally biased region" description="Basic and acidic residues" evidence="1">
    <location>
        <begin position="65"/>
        <end position="80"/>
    </location>
</feature>
<evidence type="ECO:0000313" key="4">
    <source>
        <dbReference type="EMBL" id="KAF8821149.1"/>
    </source>
</evidence>
<evidence type="ECO:0000313" key="5">
    <source>
        <dbReference type="Proteomes" id="UP000823046"/>
    </source>
</evidence>
<dbReference type="EMBL" id="JADAQX010000226">
    <property type="protein sequence ID" value="KAF8821149.1"/>
    <property type="molecule type" value="Genomic_DNA"/>
</dbReference>
<dbReference type="InterPro" id="IPR018997">
    <property type="entry name" value="PUB_domain"/>
</dbReference>
<gene>
    <name evidence="4" type="ORF">IE077_002416</name>
</gene>
<dbReference type="PANTHER" id="PTHR46713">
    <property type="entry name" value="F13M7.16 PROTEIN"/>
    <property type="match status" value="1"/>
</dbReference>
<feature type="domain" description="PUB" evidence="2">
    <location>
        <begin position="174"/>
        <end position="240"/>
    </location>
</feature>
<name>A0A3Q8UBI1_9APIC</name>
<keyword evidence="5" id="KW-1185">Reference proteome</keyword>
<dbReference type="OrthoDB" id="336240at2759"/>
<dbReference type="Pfam" id="PF09409">
    <property type="entry name" value="PUB"/>
    <property type="match status" value="1"/>
</dbReference>
<evidence type="ECO:0000259" key="2">
    <source>
        <dbReference type="Pfam" id="PF09409"/>
    </source>
</evidence>
<proteinExistence type="evidence at transcript level"/>
<dbReference type="Gene3D" id="1.20.58.2190">
    <property type="match status" value="1"/>
</dbReference>
<dbReference type="SMART" id="SM00580">
    <property type="entry name" value="PUG"/>
    <property type="match status" value="1"/>
</dbReference>
<feature type="compositionally biased region" description="Polar residues" evidence="1">
    <location>
        <begin position="1"/>
        <end position="10"/>
    </location>
</feature>
<dbReference type="PANTHER" id="PTHR46713:SF1">
    <property type="entry name" value="F13M7.16 PROTEIN"/>
    <property type="match status" value="1"/>
</dbReference>
<reference evidence="3" key="1">
    <citation type="journal article" date="2018" name="Genome Biol. Evol.">
        <title>Nephromyces encodes a urate metabolism pathway and predicted peroxisomes, demonstrating these are not ancient losses of apicomplexans.</title>
        <authorList>
            <person name="Paight C."/>
            <person name="Slamovits C.H."/>
            <person name="Saffo M.B."/>
            <person name="Lane C.E."/>
        </authorList>
    </citation>
    <scope>NUCLEOTIDE SEQUENCE</scope>
    <source>
        <strain evidence="3">Cardio112</strain>
    </source>
</reference>
<dbReference type="AlphaFoldDB" id="A0A3Q8UBI1"/>
<reference evidence="4 5" key="2">
    <citation type="journal article" date="2020" name="bioRxiv">
        <title>Metabolic contributions of an alphaproteobacterial endosymbiont in the apicomplexan Cardiosporidium cionae.</title>
        <authorList>
            <person name="Hunter E.S."/>
            <person name="Paight C.J."/>
            <person name="Lane C.E."/>
        </authorList>
    </citation>
    <scope>NUCLEOTIDE SEQUENCE [LARGE SCALE GENOMIC DNA]</scope>
    <source>
        <strain evidence="4">ESH_2018</strain>
    </source>
</reference>
<protein>
    <submittedName>
        <fullName evidence="4">PUB domain-containing protein</fullName>
    </submittedName>
    <submittedName>
        <fullName evidence="3">Peroxisomal biogenesis factor 14</fullName>
    </submittedName>
</protein>
<sequence>MEMVSTTAEQSKIEGSGITEVPPVEGLENPLAEKDSEVPPAVTELSKEEALEKAYQLQAKRRQQRIAEESREEAERERNRILQTRAMQDQLTKQEVSNRKQVIEQIKKEKEAHAKERKRQEDLVKEEWQERFGTEYPEDSAAADETEALKGKSGRKLVAYWCNRLLTANKECNKDNLKKCLSCLKIYINNVIIHPSDQKYRKIKKSNEAFQTRVACFSGAIELLEAVGFKNEEGDFYIIQGSPDLFLLGCAMKYINLQLERI</sequence>
<dbReference type="InterPro" id="IPR036339">
    <property type="entry name" value="PUB-like_dom_sf"/>
</dbReference>
<dbReference type="Proteomes" id="UP000823046">
    <property type="component" value="Unassembled WGS sequence"/>
</dbReference>
<evidence type="ECO:0000313" key="3">
    <source>
        <dbReference type="EMBL" id="AZL94269.1"/>
    </source>
</evidence>
<dbReference type="SUPFAM" id="SSF143503">
    <property type="entry name" value="PUG domain-like"/>
    <property type="match status" value="1"/>
</dbReference>
<feature type="region of interest" description="Disordered" evidence="1">
    <location>
        <begin position="1"/>
        <end position="80"/>
    </location>
</feature>
<organism evidence="3">
    <name type="scientific">Cardiosporidium cionae</name>
    <dbReference type="NCBI Taxonomy" id="476202"/>
    <lineage>
        <taxon>Eukaryota</taxon>
        <taxon>Sar</taxon>
        <taxon>Alveolata</taxon>
        <taxon>Apicomplexa</taxon>
        <taxon>Aconoidasida</taxon>
        <taxon>Nephromycida</taxon>
        <taxon>Cardiosporidium</taxon>
    </lineage>
</organism>
<accession>A0A3Q8UBI1</accession>
<dbReference type="EMBL" id="MK212303">
    <property type="protein sequence ID" value="AZL94269.1"/>
    <property type="molecule type" value="mRNA"/>
</dbReference>
<evidence type="ECO:0000256" key="1">
    <source>
        <dbReference type="SAM" id="MobiDB-lite"/>
    </source>
</evidence>